<accession>A0A016VLK4</accession>
<dbReference type="AlphaFoldDB" id="A0A016VLK4"/>
<keyword evidence="3" id="KW-1185">Reference proteome</keyword>
<gene>
    <name evidence="2" type="primary">Acey_s0008.g84</name>
    <name evidence="2" type="ORF">Y032_0008g84</name>
</gene>
<dbReference type="EMBL" id="JARK01001344">
    <property type="protein sequence ID" value="EYC28310.1"/>
    <property type="molecule type" value="Genomic_DNA"/>
</dbReference>
<sequence length="96" mass="10574">MLEIATYSGPSRHADPSNGHQWDKGDECIVLEAVEVAKIWSRGADRSNLCWLPATAATLASESWRVRSTRSTASHVNSGQPTVTDPRPGKRVQRLF</sequence>
<evidence type="ECO:0000313" key="2">
    <source>
        <dbReference type="EMBL" id="EYC28310.1"/>
    </source>
</evidence>
<protein>
    <submittedName>
        <fullName evidence="2">Uncharacterized protein</fullName>
    </submittedName>
</protein>
<proteinExistence type="predicted"/>
<evidence type="ECO:0000256" key="1">
    <source>
        <dbReference type="SAM" id="MobiDB-lite"/>
    </source>
</evidence>
<feature type="region of interest" description="Disordered" evidence="1">
    <location>
        <begin position="1"/>
        <end position="22"/>
    </location>
</feature>
<reference evidence="3" key="1">
    <citation type="journal article" date="2015" name="Nat. Genet.">
        <title>The genome and transcriptome of the zoonotic hookworm Ancylostoma ceylanicum identify infection-specific gene families.</title>
        <authorList>
            <person name="Schwarz E.M."/>
            <person name="Hu Y."/>
            <person name="Antoshechkin I."/>
            <person name="Miller M.M."/>
            <person name="Sternberg P.W."/>
            <person name="Aroian R.V."/>
        </authorList>
    </citation>
    <scope>NUCLEOTIDE SEQUENCE</scope>
    <source>
        <strain evidence="3">HY135</strain>
    </source>
</reference>
<name>A0A016VLK4_9BILA</name>
<comment type="caution">
    <text evidence="2">The sequence shown here is derived from an EMBL/GenBank/DDBJ whole genome shotgun (WGS) entry which is preliminary data.</text>
</comment>
<feature type="region of interest" description="Disordered" evidence="1">
    <location>
        <begin position="70"/>
        <end position="96"/>
    </location>
</feature>
<feature type="compositionally biased region" description="Polar residues" evidence="1">
    <location>
        <begin position="70"/>
        <end position="83"/>
    </location>
</feature>
<organism evidence="2 3">
    <name type="scientific">Ancylostoma ceylanicum</name>
    <dbReference type="NCBI Taxonomy" id="53326"/>
    <lineage>
        <taxon>Eukaryota</taxon>
        <taxon>Metazoa</taxon>
        <taxon>Ecdysozoa</taxon>
        <taxon>Nematoda</taxon>
        <taxon>Chromadorea</taxon>
        <taxon>Rhabditida</taxon>
        <taxon>Rhabditina</taxon>
        <taxon>Rhabditomorpha</taxon>
        <taxon>Strongyloidea</taxon>
        <taxon>Ancylostomatidae</taxon>
        <taxon>Ancylostomatinae</taxon>
        <taxon>Ancylostoma</taxon>
    </lineage>
</organism>
<dbReference type="Proteomes" id="UP000024635">
    <property type="component" value="Unassembled WGS sequence"/>
</dbReference>
<evidence type="ECO:0000313" key="3">
    <source>
        <dbReference type="Proteomes" id="UP000024635"/>
    </source>
</evidence>